<evidence type="ECO:0000256" key="7">
    <source>
        <dbReference type="HAMAP-Rule" id="MF_01208"/>
    </source>
</evidence>
<comment type="cofactor">
    <cofactor evidence="7">
        <name>Mg(2+)</name>
        <dbReference type="ChEBI" id="CHEBI:18420"/>
    </cofactor>
</comment>
<evidence type="ECO:0000256" key="6">
    <source>
        <dbReference type="ARBA" id="ARBA00022975"/>
    </source>
</evidence>
<feature type="binding site" description="in other chain" evidence="7">
    <location>
        <begin position="114"/>
        <end position="122"/>
    </location>
    <ligand>
        <name>5-phospho-alpha-D-ribose 1-diphosphate</name>
        <dbReference type="ChEBI" id="CHEBI:58017"/>
        <note>ligand shared between dimeric partners</note>
    </ligand>
</feature>
<comment type="caution">
    <text evidence="7">Lacks conserved residue(s) required for the propagation of feature annotation.</text>
</comment>
<gene>
    <name evidence="7" type="primary">pyrE</name>
    <name evidence="9" type="ORF">SAMN04488597_11714</name>
</gene>
<dbReference type="PANTHER" id="PTHR19278">
    <property type="entry name" value="OROTATE PHOSPHORIBOSYLTRANSFERASE"/>
    <property type="match status" value="1"/>
</dbReference>
<dbReference type="InterPro" id="IPR029057">
    <property type="entry name" value="PRTase-like"/>
</dbReference>
<dbReference type="InterPro" id="IPR000836">
    <property type="entry name" value="PRTase_dom"/>
</dbReference>
<dbReference type="EMBL" id="FMYT01000017">
    <property type="protein sequence ID" value="SDC89021.1"/>
    <property type="molecule type" value="Genomic_DNA"/>
</dbReference>
<evidence type="ECO:0000313" key="10">
    <source>
        <dbReference type="Proteomes" id="UP000324896"/>
    </source>
</evidence>
<dbReference type="InterPro" id="IPR023031">
    <property type="entry name" value="OPRT"/>
</dbReference>
<reference evidence="9 10" key="1">
    <citation type="submission" date="2016-10" db="EMBL/GenBank/DDBJ databases">
        <authorList>
            <person name="Varghese N."/>
            <person name="Submissions S."/>
        </authorList>
    </citation>
    <scope>NUCLEOTIDE SEQUENCE [LARGE SCALE GENOMIC DNA]</scope>
    <source>
        <strain evidence="9 10">WG10</strain>
    </source>
</reference>
<comment type="pathway">
    <text evidence="1 7">Pyrimidine metabolism; UMP biosynthesis via de novo pathway; UMP from orotate: step 1/2.</text>
</comment>
<keyword evidence="5 7" id="KW-0460">Magnesium</keyword>
<dbReference type="UniPathway" id="UPA00070">
    <property type="reaction ID" value="UER00119"/>
</dbReference>
<feature type="domain" description="Phosphoribosyltransferase" evidence="8">
    <location>
        <begin position="44"/>
        <end position="160"/>
    </location>
</feature>
<protein>
    <recommendedName>
        <fullName evidence="2 7">Orotate phosphoribosyltransferase</fullName>
        <shortName evidence="7">OPRT</shortName>
        <shortName evidence="7">OPRTase</shortName>
        <ecNumber evidence="2 7">2.4.2.10</ecNumber>
    </recommendedName>
</protein>
<keyword evidence="3 7" id="KW-0328">Glycosyltransferase</keyword>
<dbReference type="GO" id="GO:0044205">
    <property type="term" value="P:'de novo' UMP biosynthetic process"/>
    <property type="evidence" value="ECO:0007669"/>
    <property type="project" value="UniProtKB-UniRule"/>
</dbReference>
<feature type="binding site" evidence="7">
    <location>
        <position position="91"/>
    </location>
    <ligand>
        <name>5-phospho-alpha-D-ribose 1-diphosphate</name>
        <dbReference type="ChEBI" id="CHEBI:58017"/>
        <note>ligand shared between dimeric partners</note>
    </ligand>
</feature>
<dbReference type="NCBIfam" id="TIGR01367">
    <property type="entry name" value="pyrE_Therm"/>
    <property type="match status" value="1"/>
</dbReference>
<dbReference type="InterPro" id="IPR006273">
    <property type="entry name" value="Orotate_PRibTrfase_bac"/>
</dbReference>
<dbReference type="SUPFAM" id="SSF53271">
    <property type="entry name" value="PRTase-like"/>
    <property type="match status" value="1"/>
</dbReference>
<feature type="binding site" description="in other chain" evidence="7">
    <location>
        <position position="92"/>
    </location>
    <ligand>
        <name>5-phospho-alpha-D-ribose 1-diphosphate</name>
        <dbReference type="ChEBI" id="CHEBI:58017"/>
        <note>ligand shared between dimeric partners</note>
    </ligand>
</feature>
<dbReference type="HAMAP" id="MF_01208">
    <property type="entry name" value="PyrE"/>
    <property type="match status" value="1"/>
</dbReference>
<evidence type="ECO:0000256" key="4">
    <source>
        <dbReference type="ARBA" id="ARBA00022679"/>
    </source>
</evidence>
<keyword evidence="4 7" id="KW-0808">Transferase</keyword>
<dbReference type="GO" id="GO:0004588">
    <property type="term" value="F:orotate phosphoribosyltransferase activity"/>
    <property type="evidence" value="ECO:0007669"/>
    <property type="project" value="UniProtKB-UniRule"/>
</dbReference>
<dbReference type="Proteomes" id="UP000324896">
    <property type="component" value="Unassembled WGS sequence"/>
</dbReference>
<dbReference type="RefSeq" id="WP_149796826.1">
    <property type="nucleotide sequence ID" value="NZ_FMYT01000017.1"/>
</dbReference>
<evidence type="ECO:0000256" key="1">
    <source>
        <dbReference type="ARBA" id="ARBA00004889"/>
    </source>
</evidence>
<dbReference type="CDD" id="cd06223">
    <property type="entry name" value="PRTases_typeI"/>
    <property type="match status" value="1"/>
</dbReference>
<dbReference type="PANTHER" id="PTHR19278:SF9">
    <property type="entry name" value="URIDINE 5'-MONOPHOSPHATE SYNTHASE"/>
    <property type="match status" value="1"/>
</dbReference>
<comment type="subunit">
    <text evidence="7">Homodimer.</text>
</comment>
<feature type="binding site" evidence="7">
    <location>
        <position position="146"/>
    </location>
    <ligand>
        <name>orotate</name>
        <dbReference type="ChEBI" id="CHEBI:30839"/>
    </ligand>
</feature>
<feature type="binding site" evidence="7">
    <location>
        <position position="118"/>
    </location>
    <ligand>
        <name>orotate</name>
        <dbReference type="ChEBI" id="CHEBI:30839"/>
    </ligand>
</feature>
<keyword evidence="6 7" id="KW-0665">Pyrimidine biosynthesis</keyword>
<evidence type="ECO:0000313" key="9">
    <source>
        <dbReference type="EMBL" id="SDC89021.1"/>
    </source>
</evidence>
<evidence type="ECO:0000259" key="8">
    <source>
        <dbReference type="Pfam" id="PF00156"/>
    </source>
</evidence>
<dbReference type="Gene3D" id="3.40.50.2020">
    <property type="match status" value="1"/>
</dbReference>
<evidence type="ECO:0000256" key="5">
    <source>
        <dbReference type="ARBA" id="ARBA00022842"/>
    </source>
</evidence>
<comment type="function">
    <text evidence="7">Catalyzes the transfer of a ribosyl phosphate group from 5-phosphoribose 1-diphosphate to orotate, leading to the formation of orotidine monophosphate (OMP).</text>
</comment>
<dbReference type="EC" id="2.4.2.10" evidence="2 7"/>
<evidence type="ECO:0000256" key="2">
    <source>
        <dbReference type="ARBA" id="ARBA00011971"/>
    </source>
</evidence>
<sequence length="190" mass="20998">MTQEEIRELLVETDVIQEGHFVLSSGRHADIYMQCAKVLQYPKHASTLAAEIAAKWEEEEIDVVIGPALGGVVLSYAVAEKLGVRSIFSERKNGEMKIRRGFELKPGEKVLVVEDVVTTGGSVKEVLAVLEDLDVEIIGLSSIVDRSNGKVKFNYDFKALLPVDIKSYKAGHCELCKKEIPITRPGSKEK</sequence>
<evidence type="ECO:0000256" key="3">
    <source>
        <dbReference type="ARBA" id="ARBA00022676"/>
    </source>
</evidence>
<dbReference type="GO" id="GO:0000287">
    <property type="term" value="F:magnesium ion binding"/>
    <property type="evidence" value="ECO:0007669"/>
    <property type="project" value="UniProtKB-UniRule"/>
</dbReference>
<proteinExistence type="inferred from homology"/>
<comment type="catalytic activity">
    <reaction evidence="7">
        <text>orotidine 5'-phosphate + diphosphate = orotate + 5-phospho-alpha-D-ribose 1-diphosphate</text>
        <dbReference type="Rhea" id="RHEA:10380"/>
        <dbReference type="ChEBI" id="CHEBI:30839"/>
        <dbReference type="ChEBI" id="CHEBI:33019"/>
        <dbReference type="ChEBI" id="CHEBI:57538"/>
        <dbReference type="ChEBI" id="CHEBI:58017"/>
        <dbReference type="EC" id="2.4.2.10"/>
    </reaction>
</comment>
<dbReference type="Pfam" id="PF00156">
    <property type="entry name" value="Pribosyltran"/>
    <property type="match status" value="1"/>
</dbReference>
<comment type="similarity">
    <text evidence="7">Belongs to the purine/pyrimidine phosphoribosyltransferase family. PyrE subfamily.</text>
</comment>
<name>A0A1G6Q9W2_9FIRM</name>
<dbReference type="GO" id="GO:0019856">
    <property type="term" value="P:pyrimidine nucleobase biosynthetic process"/>
    <property type="evidence" value="ECO:0007669"/>
    <property type="project" value="InterPro"/>
</dbReference>
<organism evidence="9 10">
    <name type="scientific">Halanaerobium congolense</name>
    <dbReference type="NCBI Taxonomy" id="54121"/>
    <lineage>
        <taxon>Bacteria</taxon>
        <taxon>Bacillati</taxon>
        <taxon>Bacillota</taxon>
        <taxon>Clostridia</taxon>
        <taxon>Halanaerobiales</taxon>
        <taxon>Halanaerobiaceae</taxon>
        <taxon>Halanaerobium</taxon>
    </lineage>
</organism>
<dbReference type="AlphaFoldDB" id="A0A1G6Q9W2"/>
<accession>A0A1G6Q9W2</accession>